<evidence type="ECO:0000313" key="4">
    <source>
        <dbReference type="Proteomes" id="UP000052946"/>
    </source>
</evidence>
<evidence type="ECO:0000259" key="1">
    <source>
        <dbReference type="Pfam" id="PF00675"/>
    </source>
</evidence>
<dbReference type="GO" id="GO:0008233">
    <property type="term" value="F:peptidase activity"/>
    <property type="evidence" value="ECO:0007669"/>
    <property type="project" value="UniProtKB-KW"/>
</dbReference>
<dbReference type="GO" id="GO:0046872">
    <property type="term" value="F:metal ion binding"/>
    <property type="evidence" value="ECO:0007669"/>
    <property type="project" value="InterPro"/>
</dbReference>
<dbReference type="InterPro" id="IPR011249">
    <property type="entry name" value="Metalloenz_LuxS/M16"/>
</dbReference>
<reference evidence="4" key="1">
    <citation type="submission" date="2015-07" db="EMBL/GenBank/DDBJ databases">
        <title>Draft Genome Sequence of Oceanobacillus picturae Heshi-B3 that Was Isolated from Fermented Rice Bran with Aging Salted Mackerel, Which Was Named Heshiko as Traditional Fermented Seafood in Japan.</title>
        <authorList>
            <person name="Akuzawa S."/>
            <person name="Nakagawa J."/>
            <person name="Kanekatsu T."/>
            <person name="Kanesaki Y."/>
            <person name="Suzuki T."/>
        </authorList>
    </citation>
    <scope>NUCLEOTIDE SEQUENCE [LARGE SCALE GENOMIC DNA]</scope>
    <source>
        <strain evidence="4">Heshi-B3</strain>
    </source>
</reference>
<dbReference type="RefSeq" id="WP_058949054.1">
    <property type="nucleotide sequence ID" value="NZ_BBXV01000001.1"/>
</dbReference>
<reference evidence="3 4" key="2">
    <citation type="journal article" date="2016" name="Genome Announc.">
        <title>Draft Genome Sequence of Oceanobacillus picturae Heshi-B3, Isolated from Fermented Rice Bran in a Traditional Japanese Seafood Dish.</title>
        <authorList>
            <person name="Akuzawa S."/>
            <person name="Nagaoka J."/>
            <person name="Kanekatsu M."/>
            <person name="Kanesaki Y."/>
            <person name="Suzuki T."/>
        </authorList>
    </citation>
    <scope>NUCLEOTIDE SEQUENCE [LARGE SCALE GENOMIC DNA]</scope>
    <source>
        <strain evidence="3 4">Heshi-B3</strain>
    </source>
</reference>
<proteinExistence type="predicted"/>
<evidence type="ECO:0000259" key="2">
    <source>
        <dbReference type="Pfam" id="PF05193"/>
    </source>
</evidence>
<accession>A0A0U9H4D9</accession>
<dbReference type="SUPFAM" id="SSF63411">
    <property type="entry name" value="LuxS/MPP-like metallohydrolase"/>
    <property type="match status" value="2"/>
</dbReference>
<dbReference type="Pfam" id="PF05193">
    <property type="entry name" value="Peptidase_M16_C"/>
    <property type="match status" value="1"/>
</dbReference>
<gene>
    <name evidence="3" type="ORF">OPHB3_0077</name>
</gene>
<keyword evidence="3" id="KW-0378">Hydrolase</keyword>
<dbReference type="InterPro" id="IPR007863">
    <property type="entry name" value="Peptidase_M16_C"/>
</dbReference>
<dbReference type="PANTHER" id="PTHR11851:SF134">
    <property type="entry name" value="ZINC-DEPENDENT PROTEASE"/>
    <property type="match status" value="1"/>
</dbReference>
<dbReference type="PANTHER" id="PTHR11851">
    <property type="entry name" value="METALLOPROTEASE"/>
    <property type="match status" value="1"/>
</dbReference>
<dbReference type="EMBL" id="BBXV01000001">
    <property type="protein sequence ID" value="GAQ16161.1"/>
    <property type="molecule type" value="Genomic_DNA"/>
</dbReference>
<dbReference type="InterPro" id="IPR011765">
    <property type="entry name" value="Pept_M16_N"/>
</dbReference>
<dbReference type="GO" id="GO:0006508">
    <property type="term" value="P:proteolysis"/>
    <property type="evidence" value="ECO:0007669"/>
    <property type="project" value="UniProtKB-KW"/>
</dbReference>
<dbReference type="OrthoDB" id="9811314at2"/>
<dbReference type="InterPro" id="IPR050361">
    <property type="entry name" value="MPP/UQCRC_Complex"/>
</dbReference>
<evidence type="ECO:0000313" key="3">
    <source>
        <dbReference type="EMBL" id="GAQ16161.1"/>
    </source>
</evidence>
<comment type="caution">
    <text evidence="3">The sequence shown here is derived from an EMBL/GenBank/DDBJ whole genome shotgun (WGS) entry which is preliminary data.</text>
</comment>
<feature type="domain" description="Peptidase M16 N-terminal" evidence="1">
    <location>
        <begin position="54"/>
        <end position="175"/>
    </location>
</feature>
<dbReference type="AlphaFoldDB" id="A0A0U9H4D9"/>
<dbReference type="Proteomes" id="UP000052946">
    <property type="component" value="Unassembled WGS sequence"/>
</dbReference>
<feature type="domain" description="Peptidase M16 C-terminal" evidence="2">
    <location>
        <begin position="181"/>
        <end position="362"/>
    </location>
</feature>
<dbReference type="NCBIfam" id="NF047421">
    <property type="entry name" value="YfmH_fam"/>
    <property type="match status" value="1"/>
</dbReference>
<dbReference type="Pfam" id="PF00675">
    <property type="entry name" value="Peptidase_M16"/>
    <property type="match status" value="1"/>
</dbReference>
<sequence length="427" mass="49114">MNKQVYEEISETLYTKKMDNGLTVLLLPRPEMAKTYGLFTTNYGSIDQTFTPIGSDEAVTVPEGVAHFLEHKLFEKKDRDVFADFGKQGASPNAYTSFTKTAYLFSATNHIEKNVETLLDFVQDPYFSEESVEKEKGIIAQEIKMYDDQPDWQSFMGTIKSMFKEHPVNIDIAGTVDSIYTITKDDLYTCYNTFYHPENMIFFLAGNFDPSSMMELIEANQNAKTFQKMDEIKRQFPEEKMEVAKREAKQTMSVSVPKCTIGIKDSVSTLTKEEFLKRELLQSMVMDHYFSKGGDFYQELYQSELIDDSFFYETNLERNFGYTLIGSNAQKPEAFSSKVKEMLLSTRDNGLAEEDFSRMKKKKIGQLLRAMNSLEFIASKYTHYHMLGIDFFNLIPEIQALTLEDANGFLKEWVSEKQLAVHVITGD</sequence>
<dbReference type="Gene3D" id="3.30.830.10">
    <property type="entry name" value="Metalloenzyme, LuxS/M16 peptidase-like"/>
    <property type="match status" value="2"/>
</dbReference>
<organism evidence="3 4">
    <name type="scientific">Oceanobacillus picturae</name>
    <dbReference type="NCBI Taxonomy" id="171693"/>
    <lineage>
        <taxon>Bacteria</taxon>
        <taxon>Bacillati</taxon>
        <taxon>Bacillota</taxon>
        <taxon>Bacilli</taxon>
        <taxon>Bacillales</taxon>
        <taxon>Bacillaceae</taxon>
        <taxon>Oceanobacillus</taxon>
    </lineage>
</organism>
<keyword evidence="3" id="KW-0645">Protease</keyword>
<name>A0A0U9H4D9_9BACI</name>
<protein>
    <submittedName>
        <fullName evidence="3">Zinc protease AlbF</fullName>
    </submittedName>
</protein>